<evidence type="ECO:0000313" key="4">
    <source>
        <dbReference type="Proteomes" id="UP000822688"/>
    </source>
</evidence>
<keyword evidence="1" id="KW-0862">Zinc</keyword>
<dbReference type="GO" id="GO:0008270">
    <property type="term" value="F:zinc ion binding"/>
    <property type="evidence" value="ECO:0007669"/>
    <property type="project" value="UniProtKB-KW"/>
</dbReference>
<dbReference type="PROSITE" id="PS50089">
    <property type="entry name" value="ZF_RING_2"/>
    <property type="match status" value="1"/>
</dbReference>
<protein>
    <recommendedName>
        <fullName evidence="2">RING-type domain-containing protein</fullName>
    </recommendedName>
</protein>
<dbReference type="Proteomes" id="UP000822688">
    <property type="component" value="Chromosome 12"/>
</dbReference>
<name>A0A8T0G3S5_CERPU</name>
<sequence>MDIDKSSATLNKLEDLKANYVILSEKLVTDLCIVLHGDKEKSWETRLLNVIWKFSHCISKDELVLCLNKVAQHYTPELPEIKSQENFLLTSPERESLLSCGGEASSYSIDFSVAIQDEASHYDEKVKSWTEKENAARHNSTIPISKLADAFTIDLPIAARNNTAKECLHRLDLARAMGPDLNPHKSDTLASVMSTIMLPEEQILKALQNEMELYLPAFIQVIELDFSHREAYKVMKTEQLEKLDKFFQTCQKQKEDVIKEALYKKAKIFASIENASISGDVKLSSEDFLKKMLHKAGGALKKAEDKQNVESLERERNNECAICYSKFSMKRKRACLDPCGHANACFGCASKAWKRQPNCPWCKTVVEKPIPLPPTLYL</sequence>
<gene>
    <name evidence="3" type="ORF">KC19_12G034700</name>
</gene>
<evidence type="ECO:0000313" key="3">
    <source>
        <dbReference type="EMBL" id="KAG0553730.1"/>
    </source>
</evidence>
<dbReference type="Gene3D" id="3.30.40.10">
    <property type="entry name" value="Zinc/RING finger domain, C3HC4 (zinc finger)"/>
    <property type="match status" value="1"/>
</dbReference>
<accession>A0A8T0G3S5</accession>
<keyword evidence="4" id="KW-1185">Reference proteome</keyword>
<proteinExistence type="predicted"/>
<dbReference type="SUPFAM" id="SSF57850">
    <property type="entry name" value="RING/U-box"/>
    <property type="match status" value="1"/>
</dbReference>
<keyword evidence="1" id="KW-0479">Metal-binding</keyword>
<dbReference type="EMBL" id="CM026433">
    <property type="protein sequence ID" value="KAG0553730.1"/>
    <property type="molecule type" value="Genomic_DNA"/>
</dbReference>
<dbReference type="SMART" id="SM00184">
    <property type="entry name" value="RING"/>
    <property type="match status" value="1"/>
</dbReference>
<dbReference type="Pfam" id="PF13920">
    <property type="entry name" value="zf-C3HC4_3"/>
    <property type="match status" value="1"/>
</dbReference>
<keyword evidence="1" id="KW-0863">Zinc-finger</keyword>
<organism evidence="3 4">
    <name type="scientific">Ceratodon purpureus</name>
    <name type="common">Fire moss</name>
    <name type="synonym">Dicranum purpureum</name>
    <dbReference type="NCBI Taxonomy" id="3225"/>
    <lineage>
        <taxon>Eukaryota</taxon>
        <taxon>Viridiplantae</taxon>
        <taxon>Streptophyta</taxon>
        <taxon>Embryophyta</taxon>
        <taxon>Bryophyta</taxon>
        <taxon>Bryophytina</taxon>
        <taxon>Bryopsida</taxon>
        <taxon>Dicranidae</taxon>
        <taxon>Pseudoditrichales</taxon>
        <taxon>Ditrichaceae</taxon>
        <taxon>Ceratodon</taxon>
    </lineage>
</organism>
<dbReference type="AlphaFoldDB" id="A0A8T0G3S5"/>
<evidence type="ECO:0000256" key="1">
    <source>
        <dbReference type="PROSITE-ProRule" id="PRU00175"/>
    </source>
</evidence>
<feature type="domain" description="RING-type" evidence="2">
    <location>
        <begin position="320"/>
        <end position="363"/>
    </location>
</feature>
<reference evidence="3" key="1">
    <citation type="submission" date="2020-06" db="EMBL/GenBank/DDBJ databases">
        <title>WGS assembly of Ceratodon purpureus strain R40.</title>
        <authorList>
            <person name="Carey S.B."/>
            <person name="Jenkins J."/>
            <person name="Shu S."/>
            <person name="Lovell J.T."/>
            <person name="Sreedasyam A."/>
            <person name="Maumus F."/>
            <person name="Tiley G.P."/>
            <person name="Fernandez-Pozo N."/>
            <person name="Barry K."/>
            <person name="Chen C."/>
            <person name="Wang M."/>
            <person name="Lipzen A."/>
            <person name="Daum C."/>
            <person name="Saski C.A."/>
            <person name="Payton A.C."/>
            <person name="Mcbreen J.C."/>
            <person name="Conrad R.E."/>
            <person name="Kollar L.M."/>
            <person name="Olsson S."/>
            <person name="Huttunen S."/>
            <person name="Landis J.B."/>
            <person name="Wickett N.J."/>
            <person name="Johnson M.G."/>
            <person name="Rensing S.A."/>
            <person name="Grimwood J."/>
            <person name="Schmutz J."/>
            <person name="Mcdaniel S.F."/>
        </authorList>
    </citation>
    <scope>NUCLEOTIDE SEQUENCE</scope>
    <source>
        <strain evidence="3">R40</strain>
    </source>
</reference>
<dbReference type="InterPro" id="IPR001841">
    <property type="entry name" value="Znf_RING"/>
</dbReference>
<dbReference type="InterPro" id="IPR013083">
    <property type="entry name" value="Znf_RING/FYVE/PHD"/>
</dbReference>
<comment type="caution">
    <text evidence="3">The sequence shown here is derived from an EMBL/GenBank/DDBJ whole genome shotgun (WGS) entry which is preliminary data.</text>
</comment>
<evidence type="ECO:0000259" key="2">
    <source>
        <dbReference type="PROSITE" id="PS50089"/>
    </source>
</evidence>